<protein>
    <submittedName>
        <fullName evidence="1">Uncharacterized protein</fullName>
    </submittedName>
</protein>
<sequence length="54" mass="6289">MEQHVRYQRKAGLSGIREEFGTELTGDMNASKLYETLQVAHDKNTDKENYNKNE</sequence>
<accession>A0ABS2QIX9</accession>
<organism evidence="1 2">
    <name type="scientific">Peribacillus deserti</name>
    <dbReference type="NCBI Taxonomy" id="673318"/>
    <lineage>
        <taxon>Bacteria</taxon>
        <taxon>Bacillati</taxon>
        <taxon>Bacillota</taxon>
        <taxon>Bacilli</taxon>
        <taxon>Bacillales</taxon>
        <taxon>Bacillaceae</taxon>
        <taxon>Peribacillus</taxon>
    </lineage>
</organism>
<evidence type="ECO:0000313" key="2">
    <source>
        <dbReference type="Proteomes" id="UP000823486"/>
    </source>
</evidence>
<dbReference type="EMBL" id="JAFBFI010000010">
    <property type="protein sequence ID" value="MBM7693110.1"/>
    <property type="molecule type" value="Genomic_DNA"/>
</dbReference>
<dbReference type="Proteomes" id="UP000823486">
    <property type="component" value="Unassembled WGS sequence"/>
</dbReference>
<dbReference type="RefSeq" id="WP_204543675.1">
    <property type="nucleotide sequence ID" value="NZ_JAFBFI010000010.1"/>
</dbReference>
<name>A0ABS2QIX9_9BACI</name>
<proteinExistence type="predicted"/>
<reference evidence="1 2" key="1">
    <citation type="submission" date="2021-01" db="EMBL/GenBank/DDBJ databases">
        <title>Genomic Encyclopedia of Type Strains, Phase IV (KMG-IV): sequencing the most valuable type-strain genomes for metagenomic binning, comparative biology and taxonomic classification.</title>
        <authorList>
            <person name="Goeker M."/>
        </authorList>
    </citation>
    <scope>NUCLEOTIDE SEQUENCE [LARGE SCALE GENOMIC DNA]</scope>
    <source>
        <strain evidence="1 2">DSM 105482</strain>
    </source>
</reference>
<gene>
    <name evidence="1" type="ORF">JOC77_002549</name>
</gene>
<comment type="caution">
    <text evidence="1">The sequence shown here is derived from an EMBL/GenBank/DDBJ whole genome shotgun (WGS) entry which is preliminary data.</text>
</comment>
<evidence type="ECO:0000313" key="1">
    <source>
        <dbReference type="EMBL" id="MBM7693110.1"/>
    </source>
</evidence>
<keyword evidence="2" id="KW-1185">Reference proteome</keyword>